<reference evidence="3" key="1">
    <citation type="submission" date="2006-10" db="EMBL/GenBank/DDBJ databases">
        <authorList>
            <person name="Amadeo P."/>
            <person name="Zhao Q."/>
            <person name="Wortman J."/>
            <person name="Fraser-Liggett C."/>
            <person name="Carlton J."/>
        </authorList>
    </citation>
    <scope>NUCLEOTIDE SEQUENCE</scope>
    <source>
        <strain evidence="3">G3</strain>
    </source>
</reference>
<dbReference type="CDD" id="cd00519">
    <property type="entry name" value="Lipase_3"/>
    <property type="match status" value="1"/>
</dbReference>
<dbReference type="InParanoid" id="A2F951"/>
<dbReference type="SMR" id="A2F951"/>
<dbReference type="Pfam" id="PF01764">
    <property type="entry name" value="Lipase_3"/>
    <property type="match status" value="1"/>
</dbReference>
<dbReference type="PANTHER" id="PTHR46023">
    <property type="entry name" value="LIPASE CLASS 3 PROTEIN-LIKE"/>
    <property type="match status" value="1"/>
</dbReference>
<dbReference type="EMBL" id="DS113670">
    <property type="protein sequence ID" value="EAX98579.1"/>
    <property type="molecule type" value="Genomic_DNA"/>
</dbReference>
<organism evidence="3 4">
    <name type="scientific">Trichomonas vaginalis (strain ATCC PRA-98 / G3)</name>
    <dbReference type="NCBI Taxonomy" id="412133"/>
    <lineage>
        <taxon>Eukaryota</taxon>
        <taxon>Metamonada</taxon>
        <taxon>Parabasalia</taxon>
        <taxon>Trichomonadida</taxon>
        <taxon>Trichomonadidae</taxon>
        <taxon>Trichomonas</taxon>
    </lineage>
</organism>
<dbReference type="InterPro" id="IPR002921">
    <property type="entry name" value="Fungal_lipase-type"/>
</dbReference>
<dbReference type="OrthoDB" id="438440at2759"/>
<gene>
    <name evidence="3" type="ORF">TVAG_429330</name>
</gene>
<proteinExistence type="predicted"/>
<dbReference type="eggNOG" id="KOG2088">
    <property type="taxonomic scope" value="Eukaryota"/>
</dbReference>
<sequence length="283" mass="32527">MSSVLFLVDIIEYFASNKKKSQLPKGVVEKFYFQGSHGIPTFRLLKYKKERIIWIRGTKVTSWNDLYIDFNGFDIPFLDGYCHQGYFEGSYKVYDMISSLLKKDRKITCIGHSLGGACATVLAMILKYQKGFTDVHALTIGTPGILSSNLATKCQDFVTTFVRQKDPIPRMFNCKKKIYQVTNYKLPENFAQCEEDTNDEKSYSSSDEPVNIENNDGSIGDRVPGRVIVIEKTKNGPNLRKPTPDDFVFKKNMRFMSHCHLKYHRDLHLFYGKGVEDEMNEAE</sequence>
<reference evidence="3" key="2">
    <citation type="journal article" date="2007" name="Science">
        <title>Draft genome sequence of the sexually transmitted pathogen Trichomonas vaginalis.</title>
        <authorList>
            <person name="Carlton J.M."/>
            <person name="Hirt R.P."/>
            <person name="Silva J.C."/>
            <person name="Delcher A.L."/>
            <person name="Schatz M."/>
            <person name="Zhao Q."/>
            <person name="Wortman J.R."/>
            <person name="Bidwell S.L."/>
            <person name="Alsmark U.C.M."/>
            <person name="Besteiro S."/>
            <person name="Sicheritz-Ponten T."/>
            <person name="Noel C.J."/>
            <person name="Dacks J.B."/>
            <person name="Foster P.G."/>
            <person name="Simillion C."/>
            <person name="Van de Peer Y."/>
            <person name="Miranda-Saavedra D."/>
            <person name="Barton G.J."/>
            <person name="Westrop G.D."/>
            <person name="Mueller S."/>
            <person name="Dessi D."/>
            <person name="Fiori P.L."/>
            <person name="Ren Q."/>
            <person name="Paulsen I."/>
            <person name="Zhang H."/>
            <person name="Bastida-Corcuera F.D."/>
            <person name="Simoes-Barbosa A."/>
            <person name="Brown M.T."/>
            <person name="Hayes R.D."/>
            <person name="Mukherjee M."/>
            <person name="Okumura C.Y."/>
            <person name="Schneider R."/>
            <person name="Smith A.J."/>
            <person name="Vanacova S."/>
            <person name="Villalvazo M."/>
            <person name="Haas B.J."/>
            <person name="Pertea M."/>
            <person name="Feldblyum T.V."/>
            <person name="Utterback T.R."/>
            <person name="Shu C.L."/>
            <person name="Osoegawa K."/>
            <person name="de Jong P.J."/>
            <person name="Hrdy I."/>
            <person name="Horvathova L."/>
            <person name="Zubacova Z."/>
            <person name="Dolezal P."/>
            <person name="Malik S.B."/>
            <person name="Logsdon J.M. Jr."/>
            <person name="Henze K."/>
            <person name="Gupta A."/>
            <person name="Wang C.C."/>
            <person name="Dunne R.L."/>
            <person name="Upcroft J.A."/>
            <person name="Upcroft P."/>
            <person name="White O."/>
            <person name="Salzberg S.L."/>
            <person name="Tang P."/>
            <person name="Chiu C.-H."/>
            <person name="Lee Y.-S."/>
            <person name="Embley T.M."/>
            <person name="Coombs G.H."/>
            <person name="Mottram J.C."/>
            <person name="Tachezy J."/>
            <person name="Fraser-Liggett C.M."/>
            <person name="Johnson P.J."/>
        </authorList>
    </citation>
    <scope>NUCLEOTIDE SEQUENCE [LARGE SCALE GENOMIC DNA]</scope>
    <source>
        <strain evidence="3">G3</strain>
    </source>
</reference>
<protein>
    <submittedName>
        <fullName evidence="3">Lipase family protein</fullName>
    </submittedName>
</protein>
<dbReference type="Gene3D" id="3.40.50.1820">
    <property type="entry name" value="alpha/beta hydrolase"/>
    <property type="match status" value="1"/>
</dbReference>
<dbReference type="SUPFAM" id="SSF53474">
    <property type="entry name" value="alpha/beta-Hydrolases"/>
    <property type="match status" value="1"/>
</dbReference>
<dbReference type="VEuPathDB" id="TrichDB:TVAGG3_0641750"/>
<evidence type="ECO:0000313" key="3">
    <source>
        <dbReference type="EMBL" id="EAX98579.1"/>
    </source>
</evidence>
<dbReference type="RefSeq" id="XP_001311509.1">
    <property type="nucleotide sequence ID" value="XM_001311508.1"/>
</dbReference>
<dbReference type="AlphaFoldDB" id="A2F951"/>
<accession>A2F951</accession>
<evidence type="ECO:0000256" key="1">
    <source>
        <dbReference type="SAM" id="MobiDB-lite"/>
    </source>
</evidence>
<evidence type="ECO:0000313" key="4">
    <source>
        <dbReference type="Proteomes" id="UP000001542"/>
    </source>
</evidence>
<dbReference type="VEuPathDB" id="TrichDB:TVAG_429330"/>
<feature type="domain" description="Fungal lipase-type" evidence="2">
    <location>
        <begin position="55"/>
        <end position="175"/>
    </location>
</feature>
<feature type="compositionally biased region" description="Polar residues" evidence="1">
    <location>
        <begin position="203"/>
        <end position="217"/>
    </location>
</feature>
<dbReference type="KEGG" id="tva:4756377"/>
<name>A2F951_TRIV3</name>
<dbReference type="PANTHER" id="PTHR46023:SF6">
    <property type="entry name" value="LIPASE CLASS 3 FAMILY PROTEIN"/>
    <property type="match status" value="1"/>
</dbReference>
<feature type="region of interest" description="Disordered" evidence="1">
    <location>
        <begin position="196"/>
        <end position="217"/>
    </location>
</feature>
<dbReference type="Proteomes" id="UP000001542">
    <property type="component" value="Unassembled WGS sequence"/>
</dbReference>
<evidence type="ECO:0000259" key="2">
    <source>
        <dbReference type="Pfam" id="PF01764"/>
    </source>
</evidence>
<dbReference type="InterPro" id="IPR029058">
    <property type="entry name" value="AB_hydrolase_fold"/>
</dbReference>
<keyword evidence="4" id="KW-1185">Reference proteome</keyword>
<dbReference type="GO" id="GO:0006629">
    <property type="term" value="P:lipid metabolic process"/>
    <property type="evidence" value="ECO:0007669"/>
    <property type="project" value="InterPro"/>
</dbReference>